<dbReference type="OrthoDB" id="80586at2"/>
<dbReference type="Proteomes" id="UP000321892">
    <property type="component" value="Chromosome"/>
</dbReference>
<organism evidence="1 2">
    <name type="scientific">Leptotrichia hofstadii</name>
    <dbReference type="NCBI Taxonomy" id="157688"/>
    <lineage>
        <taxon>Bacteria</taxon>
        <taxon>Fusobacteriati</taxon>
        <taxon>Fusobacteriota</taxon>
        <taxon>Fusobacteriia</taxon>
        <taxon>Fusobacteriales</taxon>
        <taxon>Leptotrichiaceae</taxon>
        <taxon>Leptotrichia</taxon>
    </lineage>
</organism>
<evidence type="ECO:0000313" key="1">
    <source>
        <dbReference type="EMBL" id="BBM37960.1"/>
    </source>
</evidence>
<dbReference type="RefSeq" id="WP_026745620.1">
    <property type="nucleotide sequence ID" value="NZ_AP019823.1"/>
</dbReference>
<dbReference type="EMBL" id="AP019823">
    <property type="protein sequence ID" value="BBM37960.1"/>
    <property type="molecule type" value="Genomic_DNA"/>
</dbReference>
<proteinExistence type="predicted"/>
<accession>A0A510JFA8</accession>
<dbReference type="KEGG" id="lhf:JCM16775_0665"/>
<dbReference type="AlphaFoldDB" id="A0A510JFA8"/>
<reference evidence="1 2" key="1">
    <citation type="submission" date="2019-07" db="EMBL/GenBank/DDBJ databases">
        <title>Complete Genome Sequence of Leptotrichia hofstadii Strain JCM16775.</title>
        <authorList>
            <person name="Watanabe S."/>
            <person name="Cui L."/>
        </authorList>
    </citation>
    <scope>NUCLEOTIDE SEQUENCE [LARGE SCALE GENOMIC DNA]</scope>
    <source>
        <strain evidence="1 2">JCM16775</strain>
    </source>
</reference>
<evidence type="ECO:0000313" key="2">
    <source>
        <dbReference type="Proteomes" id="UP000321892"/>
    </source>
</evidence>
<protein>
    <submittedName>
        <fullName evidence="1">Uncharacterized protein</fullName>
    </submittedName>
</protein>
<gene>
    <name evidence="1" type="ORF">JCM16775_0665</name>
</gene>
<name>A0A510JFA8_9FUSO</name>
<sequence>MAIVKFKKREELKILFAIKLPPIISELYKEVRSKKTANEIIRNSLNMKKNRVINTLELVDGFGNQFSVLVIYDNIMEEKELLKYNMEIEDIDFRILEFDFNGKMEIEEMIGHVKRLYSN</sequence>
<keyword evidence="2" id="KW-1185">Reference proteome</keyword>